<keyword evidence="3" id="KW-1185">Reference proteome</keyword>
<dbReference type="InterPro" id="IPR027417">
    <property type="entry name" value="P-loop_NTPase"/>
</dbReference>
<organism evidence="2 3">
    <name type="scientific">Ricinus communis</name>
    <name type="common">Castor bean</name>
    <dbReference type="NCBI Taxonomy" id="3988"/>
    <lineage>
        <taxon>Eukaryota</taxon>
        <taxon>Viridiplantae</taxon>
        <taxon>Streptophyta</taxon>
        <taxon>Embryophyta</taxon>
        <taxon>Tracheophyta</taxon>
        <taxon>Spermatophyta</taxon>
        <taxon>Magnoliopsida</taxon>
        <taxon>eudicotyledons</taxon>
        <taxon>Gunneridae</taxon>
        <taxon>Pentapetalae</taxon>
        <taxon>rosids</taxon>
        <taxon>fabids</taxon>
        <taxon>Malpighiales</taxon>
        <taxon>Euphorbiaceae</taxon>
        <taxon>Acalyphoideae</taxon>
        <taxon>Acalypheae</taxon>
        <taxon>Ricinus</taxon>
    </lineage>
</organism>
<evidence type="ECO:0000256" key="1">
    <source>
        <dbReference type="SAM" id="MobiDB-lite"/>
    </source>
</evidence>
<dbReference type="Proteomes" id="UP000008311">
    <property type="component" value="Unassembled WGS sequence"/>
</dbReference>
<protein>
    <submittedName>
        <fullName evidence="2">Uncharacterized protein</fullName>
    </submittedName>
</protein>
<dbReference type="SUPFAM" id="SSF52540">
    <property type="entry name" value="P-loop containing nucleoside triphosphate hydrolases"/>
    <property type="match status" value="1"/>
</dbReference>
<dbReference type="PANTHER" id="PTHR34301">
    <property type="entry name" value="DNA-BINDING PROTEIN-RELATED"/>
    <property type="match status" value="1"/>
</dbReference>
<feature type="compositionally biased region" description="Basic and acidic residues" evidence="1">
    <location>
        <begin position="267"/>
        <end position="276"/>
    </location>
</feature>
<accession>B9TBK3</accession>
<name>B9TBK3_RICCO</name>
<dbReference type="Gene3D" id="3.40.50.300">
    <property type="entry name" value="P-loop containing nucleotide triphosphate hydrolases"/>
    <property type="match status" value="1"/>
</dbReference>
<dbReference type="InParanoid" id="B9TBK3"/>
<feature type="region of interest" description="Disordered" evidence="1">
    <location>
        <begin position="246"/>
        <end position="296"/>
    </location>
</feature>
<evidence type="ECO:0000313" key="3">
    <source>
        <dbReference type="Proteomes" id="UP000008311"/>
    </source>
</evidence>
<dbReference type="AlphaFoldDB" id="B9TBK3"/>
<dbReference type="PANTHER" id="PTHR34301:SF8">
    <property type="entry name" value="ATPASE DOMAIN-CONTAINING PROTEIN"/>
    <property type="match status" value="1"/>
</dbReference>
<evidence type="ECO:0000313" key="2">
    <source>
        <dbReference type="EMBL" id="EEF26762.1"/>
    </source>
</evidence>
<reference evidence="3" key="1">
    <citation type="journal article" date="2010" name="Nat. Biotechnol.">
        <title>Draft genome sequence of the oilseed species Ricinus communis.</title>
        <authorList>
            <person name="Chan A.P."/>
            <person name="Crabtree J."/>
            <person name="Zhao Q."/>
            <person name="Lorenzi H."/>
            <person name="Orvis J."/>
            <person name="Puiu D."/>
            <person name="Melake-Berhan A."/>
            <person name="Jones K.M."/>
            <person name="Redman J."/>
            <person name="Chen G."/>
            <person name="Cahoon E.B."/>
            <person name="Gedil M."/>
            <person name="Stanke M."/>
            <person name="Haas B.J."/>
            <person name="Wortman J.R."/>
            <person name="Fraser-Liggett C.M."/>
            <person name="Ravel J."/>
            <person name="Rabinowicz P.D."/>
        </authorList>
    </citation>
    <scope>NUCLEOTIDE SEQUENCE [LARGE SCALE GENOMIC DNA]</scope>
    <source>
        <strain evidence="3">cv. Hale</strain>
    </source>
</reference>
<proteinExistence type="predicted"/>
<feature type="compositionally biased region" description="Low complexity" evidence="1">
    <location>
        <begin position="280"/>
        <end position="296"/>
    </location>
</feature>
<gene>
    <name evidence="2" type="ORF">RCOM_0368160</name>
</gene>
<dbReference type="EMBL" id="EQ976553">
    <property type="protein sequence ID" value="EEF26762.1"/>
    <property type="molecule type" value="Genomic_DNA"/>
</dbReference>
<sequence length="382" mass="40150">MKLHDTWHFHRPALANSYLTLLDAGLVTSTTIFAPRRAGKTSFLLKDLAPTARAASYAVAYADLWQTRVAPGLALVRALEEALEPVGGVNKLLAHFKAPVRKIKAKADVAGAKLEGEVELGEGVKAQSELTLRIDELVATLCAKAPLLLLVDEAQELARTREHEAVATALRTTMTKHQHRLRVVFTGSSRTRLGHVFSNASAPLARLRRLHRPALRGGYAAHLAGGAGMAGVSGVPLTAGALPDGGGQHGAAAFSRSGRGDCRRRREPGARREPRGRVGRPGCAAAGAGTAAGRRSGAKAFRQAGAGAATRVAGSGQASGYPCATGVVQAGARGGEVAARHLRVRERGICRVGVPAGRMTFASHLCMWTSLNQARRKPPPFL</sequence>